<feature type="binding site" evidence="7">
    <location>
        <position position="77"/>
    </location>
    <ligand>
        <name>Zn(2+)</name>
        <dbReference type="ChEBI" id="CHEBI:29105"/>
        <label>2</label>
    </ligand>
</feature>
<evidence type="ECO:0000256" key="9">
    <source>
        <dbReference type="RuleBase" id="RU003474"/>
    </source>
</evidence>
<dbReference type="GO" id="GO:0003676">
    <property type="term" value="F:nucleic acid binding"/>
    <property type="evidence" value="ECO:0007669"/>
    <property type="project" value="InterPro"/>
</dbReference>
<evidence type="ECO:0000256" key="4">
    <source>
        <dbReference type="ARBA" id="ARBA00023015"/>
    </source>
</evidence>
<dbReference type="GO" id="GO:0003899">
    <property type="term" value="F:DNA-directed RNA polymerase activity"/>
    <property type="evidence" value="ECO:0007669"/>
    <property type="project" value="InterPro"/>
</dbReference>
<comment type="caution">
    <text evidence="11">The sequence shown here is derived from an EMBL/GenBank/DDBJ whole genome shotgun (WGS) entry which is preliminary data.</text>
</comment>
<organism evidence="11 12">
    <name type="scientific">Thermoproteota archaeon</name>
    <dbReference type="NCBI Taxonomy" id="2056631"/>
    <lineage>
        <taxon>Archaea</taxon>
        <taxon>Thermoproteota</taxon>
    </lineage>
</organism>
<feature type="binding site" evidence="7">
    <location>
        <position position="102"/>
    </location>
    <ligand>
        <name>Zn(2+)</name>
        <dbReference type="ChEBI" id="CHEBI:29105"/>
        <label>2</label>
    </ligand>
</feature>
<dbReference type="CDD" id="cd10511">
    <property type="entry name" value="Zn-ribbon_TFS"/>
    <property type="match status" value="1"/>
</dbReference>
<feature type="binding site" evidence="7">
    <location>
        <position position="74"/>
    </location>
    <ligand>
        <name>Zn(2+)</name>
        <dbReference type="ChEBI" id="CHEBI:29105"/>
        <label>2</label>
    </ligand>
</feature>
<dbReference type="PANTHER" id="PTHR11239:SF12">
    <property type="entry name" value="DNA-DIRECTED RNA POLYMERASE III SUBUNIT RPC10"/>
    <property type="match status" value="1"/>
</dbReference>
<keyword evidence="2 8" id="KW-0863">Zinc-finger</keyword>
<evidence type="ECO:0000256" key="7">
    <source>
        <dbReference type="PIRSR" id="PIRSR005586-1"/>
    </source>
</evidence>
<dbReference type="PROSITE" id="PS01030">
    <property type="entry name" value="RNA_POL_M_15KD"/>
    <property type="match status" value="1"/>
</dbReference>
<feature type="domain" description="TFIIS-type" evidence="10">
    <location>
        <begin position="70"/>
        <end position="110"/>
    </location>
</feature>
<dbReference type="PANTHER" id="PTHR11239">
    <property type="entry name" value="DNA-DIRECTED RNA POLYMERASE"/>
    <property type="match status" value="1"/>
</dbReference>
<evidence type="ECO:0000256" key="3">
    <source>
        <dbReference type="ARBA" id="ARBA00022833"/>
    </source>
</evidence>
<dbReference type="AlphaFoldDB" id="A0A497EVN5"/>
<evidence type="ECO:0000256" key="8">
    <source>
        <dbReference type="PIRSR" id="PIRSR005586-2"/>
    </source>
</evidence>
<evidence type="ECO:0000256" key="2">
    <source>
        <dbReference type="ARBA" id="ARBA00022771"/>
    </source>
</evidence>
<feature type="binding site" evidence="7">
    <location>
        <position position="27"/>
    </location>
    <ligand>
        <name>Zn(2+)</name>
        <dbReference type="ChEBI" id="CHEBI:29105"/>
        <label>1</label>
    </ligand>
</feature>
<dbReference type="PROSITE" id="PS00466">
    <property type="entry name" value="ZF_TFIIS_1"/>
    <property type="match status" value="1"/>
</dbReference>
<feature type="binding site" evidence="7">
    <location>
        <position position="7"/>
    </location>
    <ligand>
        <name>Zn(2+)</name>
        <dbReference type="ChEBI" id="CHEBI:29105"/>
        <label>1</label>
    </ligand>
</feature>
<dbReference type="Gene3D" id="2.20.25.10">
    <property type="match status" value="1"/>
</dbReference>
<evidence type="ECO:0000313" key="12">
    <source>
        <dbReference type="Proteomes" id="UP000281962"/>
    </source>
</evidence>
<feature type="binding site" evidence="7">
    <location>
        <position position="24"/>
    </location>
    <ligand>
        <name>Zn(2+)</name>
        <dbReference type="ChEBI" id="CHEBI:29105"/>
        <label>1</label>
    </ligand>
</feature>
<dbReference type="GO" id="GO:0006351">
    <property type="term" value="P:DNA-templated transcription"/>
    <property type="evidence" value="ECO:0007669"/>
    <property type="project" value="InterPro"/>
</dbReference>
<dbReference type="InterPro" id="IPR012164">
    <property type="entry name" value="Rpa12/Rpb9/Rpc10/TFS"/>
</dbReference>
<evidence type="ECO:0000313" key="11">
    <source>
        <dbReference type="EMBL" id="RLE51444.1"/>
    </source>
</evidence>
<dbReference type="InterPro" id="IPR001529">
    <property type="entry name" value="Zn_ribbon_RPB9"/>
</dbReference>
<evidence type="ECO:0000259" key="10">
    <source>
        <dbReference type="PROSITE" id="PS51133"/>
    </source>
</evidence>
<accession>A0A497EVN5</accession>
<keyword evidence="3 7" id="KW-0862">Zinc</keyword>
<dbReference type="GO" id="GO:0006355">
    <property type="term" value="P:regulation of DNA-templated transcription"/>
    <property type="evidence" value="ECO:0007669"/>
    <property type="project" value="InterPro"/>
</dbReference>
<evidence type="ECO:0000256" key="6">
    <source>
        <dbReference type="PIRNR" id="PIRNR005586"/>
    </source>
</evidence>
<dbReference type="SUPFAM" id="SSF57783">
    <property type="entry name" value="Zinc beta-ribbon"/>
    <property type="match status" value="2"/>
</dbReference>
<dbReference type="InterPro" id="IPR006288">
    <property type="entry name" value="TFS"/>
</dbReference>
<dbReference type="EMBL" id="QMQY01000002">
    <property type="protein sequence ID" value="RLE51444.1"/>
    <property type="molecule type" value="Genomic_DNA"/>
</dbReference>
<feature type="zinc finger region" description="C4-type" evidence="8">
    <location>
        <begin position="4"/>
        <end position="27"/>
    </location>
</feature>
<dbReference type="Proteomes" id="UP000281962">
    <property type="component" value="Unassembled WGS sequence"/>
</dbReference>
<dbReference type="InterPro" id="IPR019761">
    <property type="entry name" value="DNA-dir_RNA_pol-M_15_CS"/>
</dbReference>
<keyword evidence="4" id="KW-0805">Transcription regulation</keyword>
<keyword evidence="1 7" id="KW-0479">Metal-binding</keyword>
<evidence type="ECO:0000256" key="5">
    <source>
        <dbReference type="ARBA" id="ARBA00023163"/>
    </source>
</evidence>
<gene>
    <name evidence="11" type="ORF">DRJ21_00150</name>
</gene>
<sequence length="113" mass="13173">MEFCPKCGSMMRPKRDENGIHLQCPQCGYVKSISGKVKSSYRFVKEIKHSPDKGIIVVDESKLPKVLPITRAECPKCGNTEAYWWMLQTRRADEAPTRFFRCTKCGYTWREYD</sequence>
<dbReference type="SMART" id="SM00661">
    <property type="entry name" value="RPOL9"/>
    <property type="match status" value="1"/>
</dbReference>
<dbReference type="Pfam" id="PF02150">
    <property type="entry name" value="Zn_ribbon_RPB9"/>
    <property type="match status" value="1"/>
</dbReference>
<dbReference type="InterPro" id="IPR001222">
    <property type="entry name" value="Znf_TFIIS"/>
</dbReference>
<protein>
    <submittedName>
        <fullName evidence="11">Transcription factor S</fullName>
    </submittedName>
</protein>
<dbReference type="PIRSF" id="PIRSF005586">
    <property type="entry name" value="RNApol_RpoM"/>
    <property type="match status" value="1"/>
</dbReference>
<dbReference type="PROSITE" id="PS51133">
    <property type="entry name" value="ZF_TFIIS_2"/>
    <property type="match status" value="1"/>
</dbReference>
<dbReference type="GO" id="GO:0008270">
    <property type="term" value="F:zinc ion binding"/>
    <property type="evidence" value="ECO:0007669"/>
    <property type="project" value="UniProtKB-KW"/>
</dbReference>
<dbReference type="Pfam" id="PF01096">
    <property type="entry name" value="Zn_ribbon_TFIIS"/>
    <property type="match status" value="1"/>
</dbReference>
<evidence type="ECO:0000256" key="1">
    <source>
        <dbReference type="ARBA" id="ARBA00022723"/>
    </source>
</evidence>
<feature type="binding site" evidence="7">
    <location>
        <position position="4"/>
    </location>
    <ligand>
        <name>Zn(2+)</name>
        <dbReference type="ChEBI" id="CHEBI:29105"/>
        <label>1</label>
    </ligand>
</feature>
<dbReference type="SMART" id="SM00440">
    <property type="entry name" value="ZnF_C2C2"/>
    <property type="match status" value="1"/>
</dbReference>
<proteinExistence type="inferred from homology"/>
<name>A0A497EVN5_9CREN</name>
<dbReference type="NCBIfam" id="TIGR01384">
    <property type="entry name" value="TFS_arch"/>
    <property type="match status" value="1"/>
</dbReference>
<comment type="similarity">
    <text evidence="6 9">Belongs to the archaeal rpoM/eukaryotic RPA12/RPB9/RPC11 RNA polymerase family.</text>
</comment>
<feature type="binding site" evidence="7">
    <location>
        <position position="105"/>
    </location>
    <ligand>
        <name>Zn(2+)</name>
        <dbReference type="ChEBI" id="CHEBI:29105"/>
        <label>2</label>
    </ligand>
</feature>
<keyword evidence="5 6" id="KW-0804">Transcription</keyword>
<reference evidence="11 12" key="1">
    <citation type="submission" date="2018-06" db="EMBL/GenBank/DDBJ databases">
        <title>Extensive metabolic versatility and redundancy in microbially diverse, dynamic hydrothermal sediments.</title>
        <authorList>
            <person name="Dombrowski N."/>
            <person name="Teske A."/>
            <person name="Baker B.J."/>
        </authorList>
    </citation>
    <scope>NUCLEOTIDE SEQUENCE [LARGE SCALE GENOMIC DNA]</scope>
    <source>
        <strain evidence="11">B30_G17</strain>
    </source>
</reference>